<comment type="caution">
    <text evidence="1">The sequence shown here is derived from an EMBL/GenBank/DDBJ whole genome shotgun (WGS) entry which is preliminary data.</text>
</comment>
<dbReference type="SUPFAM" id="SSF55729">
    <property type="entry name" value="Acyl-CoA N-acyltransferases (Nat)"/>
    <property type="match status" value="1"/>
</dbReference>
<dbReference type="Proteomes" id="UP001157133">
    <property type="component" value="Unassembled WGS sequence"/>
</dbReference>
<evidence type="ECO:0000313" key="2">
    <source>
        <dbReference type="Proteomes" id="UP001157133"/>
    </source>
</evidence>
<proteinExistence type="predicted"/>
<gene>
    <name evidence="1" type="ORF">theurythT_12640</name>
</gene>
<name>A0ABQ6H4R0_9GAMM</name>
<evidence type="ECO:0000313" key="1">
    <source>
        <dbReference type="EMBL" id="GLX81812.1"/>
    </source>
</evidence>
<dbReference type="EMBL" id="BSSU01000006">
    <property type="protein sequence ID" value="GLX81812.1"/>
    <property type="molecule type" value="Genomic_DNA"/>
</dbReference>
<keyword evidence="2" id="KW-1185">Reference proteome</keyword>
<accession>A0ABQ6H4R0</accession>
<dbReference type="Pfam" id="PF13444">
    <property type="entry name" value="Acetyltransf_5"/>
    <property type="match status" value="1"/>
</dbReference>
<protein>
    <recommendedName>
        <fullName evidence="3">GNAT family N-acetyltransferase</fullName>
    </recommendedName>
</protein>
<dbReference type="RefSeq" id="WP_284207158.1">
    <property type="nucleotide sequence ID" value="NZ_BSSU01000006.1"/>
</dbReference>
<sequence length="153" mass="17640">MSYSVCRVDWQHAAPLLKNVREKVFVCEWRIPKRIEFDRHDKTAFHILVCDDKSQEPIATGRIKPTGEISRIAVLINYRHLDIDTIVIQGLIQIANELELTEVFINAPLDDVTRYQQRKFSPQGGVYMEAGIPFQKMACSLKQLNTNAQFLSH</sequence>
<dbReference type="InterPro" id="IPR016181">
    <property type="entry name" value="Acyl_CoA_acyltransferase"/>
</dbReference>
<evidence type="ECO:0008006" key="3">
    <source>
        <dbReference type="Google" id="ProtNLM"/>
    </source>
</evidence>
<dbReference type="Gene3D" id="3.40.630.30">
    <property type="match status" value="1"/>
</dbReference>
<reference evidence="1 2" key="1">
    <citation type="submission" date="2023-03" db="EMBL/GenBank/DDBJ databases">
        <title>Draft genome sequence of Thalassotalea eurytherma JCM 18482T.</title>
        <authorList>
            <person name="Sawabe T."/>
        </authorList>
    </citation>
    <scope>NUCLEOTIDE SEQUENCE [LARGE SCALE GENOMIC DNA]</scope>
    <source>
        <strain evidence="1 2">JCM 18482</strain>
    </source>
</reference>
<organism evidence="1 2">
    <name type="scientific">Thalassotalea eurytherma</name>
    <dbReference type="NCBI Taxonomy" id="1144278"/>
    <lineage>
        <taxon>Bacteria</taxon>
        <taxon>Pseudomonadati</taxon>
        <taxon>Pseudomonadota</taxon>
        <taxon>Gammaproteobacteria</taxon>
        <taxon>Alteromonadales</taxon>
        <taxon>Colwelliaceae</taxon>
        <taxon>Thalassotalea</taxon>
    </lineage>
</organism>